<reference evidence="2 3" key="1">
    <citation type="journal article" date="2023" name="Microbiol. Resour. Announc.">
        <title>Complete Genome Sequence of Imperialibacter roseus strain P4T.</title>
        <authorList>
            <person name="Tizabi D.R."/>
            <person name="Bachvaroff T."/>
            <person name="Hill R.T."/>
        </authorList>
    </citation>
    <scope>NUCLEOTIDE SEQUENCE [LARGE SCALE GENOMIC DNA]</scope>
    <source>
        <strain evidence="2 3">P4T</strain>
    </source>
</reference>
<keyword evidence="3" id="KW-1185">Reference proteome</keyword>
<feature type="chain" id="PRO_5046842012" description="Ankyrin repeat domain-containing protein" evidence="1">
    <location>
        <begin position="25"/>
        <end position="163"/>
    </location>
</feature>
<organism evidence="2 3">
    <name type="scientific">Imperialibacter roseus</name>
    <dbReference type="NCBI Taxonomy" id="1324217"/>
    <lineage>
        <taxon>Bacteria</taxon>
        <taxon>Pseudomonadati</taxon>
        <taxon>Bacteroidota</taxon>
        <taxon>Cytophagia</taxon>
        <taxon>Cytophagales</taxon>
        <taxon>Flammeovirgaceae</taxon>
        <taxon>Imperialibacter</taxon>
    </lineage>
</organism>
<evidence type="ECO:0000313" key="2">
    <source>
        <dbReference type="EMBL" id="WOK05723.1"/>
    </source>
</evidence>
<feature type="signal peptide" evidence="1">
    <location>
        <begin position="1"/>
        <end position="24"/>
    </location>
</feature>
<accession>A0ABZ0IMP3</accession>
<dbReference type="RefSeq" id="WP_317488479.1">
    <property type="nucleotide sequence ID" value="NZ_CP136051.1"/>
</dbReference>
<protein>
    <recommendedName>
        <fullName evidence="4">Ankyrin repeat domain-containing protein</fullName>
    </recommendedName>
</protein>
<keyword evidence="1" id="KW-0732">Signal</keyword>
<name>A0ABZ0IMP3_9BACT</name>
<dbReference type="Proteomes" id="UP001302349">
    <property type="component" value="Chromosome"/>
</dbReference>
<sequence length="163" mass="17281">MLTRKNFIKRAVASSALLIPGISAIGGTAQNRPTPIDSALVKDFVSKGHSDLEGTKQMLAEIPTILNATWDWGNGDYETALGGASHMGRPDIAQYLIDRGARLDIFTAAMMGKLDLVKMIVATYPASLTSAGPHGITLMKHAVMGGEAALEVVEYLKSQGIAK</sequence>
<gene>
    <name evidence="2" type="ORF">RT717_21845</name>
</gene>
<dbReference type="Gene3D" id="1.25.40.20">
    <property type="entry name" value="Ankyrin repeat-containing domain"/>
    <property type="match status" value="1"/>
</dbReference>
<dbReference type="EMBL" id="CP136051">
    <property type="protein sequence ID" value="WOK05723.1"/>
    <property type="molecule type" value="Genomic_DNA"/>
</dbReference>
<evidence type="ECO:0000313" key="3">
    <source>
        <dbReference type="Proteomes" id="UP001302349"/>
    </source>
</evidence>
<evidence type="ECO:0000256" key="1">
    <source>
        <dbReference type="SAM" id="SignalP"/>
    </source>
</evidence>
<proteinExistence type="predicted"/>
<evidence type="ECO:0008006" key="4">
    <source>
        <dbReference type="Google" id="ProtNLM"/>
    </source>
</evidence>
<dbReference type="InterPro" id="IPR036770">
    <property type="entry name" value="Ankyrin_rpt-contain_sf"/>
</dbReference>
<dbReference type="SUPFAM" id="SSF48403">
    <property type="entry name" value="Ankyrin repeat"/>
    <property type="match status" value="1"/>
</dbReference>